<comment type="caution">
    <text evidence="1">The sequence shown here is derived from an EMBL/GenBank/DDBJ whole genome shotgun (WGS) entry which is preliminary data.</text>
</comment>
<dbReference type="Gene3D" id="3.30.1370.80">
    <property type="entry name" value="Molybdopterin cofactor biosynthesis MoaD-related, C-terminal domain"/>
    <property type="match status" value="1"/>
</dbReference>
<organism evidence="1 2">
    <name type="scientific">Candidatus Methylophosphatis roskildensis</name>
    <dbReference type="NCBI Taxonomy" id="2899263"/>
    <lineage>
        <taxon>Bacteria</taxon>
        <taxon>Pseudomonadati</taxon>
        <taxon>Pseudomonadota</taxon>
        <taxon>Betaproteobacteria</taxon>
        <taxon>Nitrosomonadales</taxon>
        <taxon>Sterolibacteriaceae</taxon>
        <taxon>Candidatus Methylophosphatis</taxon>
    </lineage>
</organism>
<dbReference type="AlphaFoldDB" id="A0A9D7HKW8"/>
<evidence type="ECO:0000313" key="1">
    <source>
        <dbReference type="EMBL" id="MBK6973492.1"/>
    </source>
</evidence>
<protein>
    <submittedName>
        <fullName evidence="1">Uncharacterized protein</fullName>
    </submittedName>
</protein>
<name>A0A9D7HKW8_9PROT</name>
<evidence type="ECO:0000313" key="2">
    <source>
        <dbReference type="Proteomes" id="UP000807785"/>
    </source>
</evidence>
<proteinExistence type="predicted"/>
<dbReference type="InterPro" id="IPR036473">
    <property type="entry name" value="Mopterin_CF_MoaD-rel_C_sf"/>
</dbReference>
<dbReference type="Proteomes" id="UP000807785">
    <property type="component" value="Unassembled WGS sequence"/>
</dbReference>
<gene>
    <name evidence="1" type="ORF">IPH26_11315</name>
</gene>
<dbReference type="EMBL" id="JADJEV010000003">
    <property type="protein sequence ID" value="MBK6973492.1"/>
    <property type="molecule type" value="Genomic_DNA"/>
</dbReference>
<sequence>MSISRIEFERSLPAAVDNAAYAVDGNVFSHDGGGRSWRITLEPLPDRVIALLRLPRHRVGFRLDGFDAAARAAWIERFARYFQRGGG</sequence>
<accession>A0A9D7HKW8</accession>
<reference evidence="1" key="1">
    <citation type="submission" date="2020-10" db="EMBL/GenBank/DDBJ databases">
        <title>Connecting structure to function with the recovery of over 1000 high-quality activated sludge metagenome-assembled genomes encoding full-length rRNA genes using long-read sequencing.</title>
        <authorList>
            <person name="Singleton C.M."/>
            <person name="Petriglieri F."/>
            <person name="Kristensen J.M."/>
            <person name="Kirkegaard R.H."/>
            <person name="Michaelsen T.Y."/>
            <person name="Andersen M.H."/>
            <person name="Karst S.M."/>
            <person name="Dueholm M.S."/>
            <person name="Nielsen P.H."/>
            <person name="Albertsen M."/>
        </authorList>
    </citation>
    <scope>NUCLEOTIDE SEQUENCE</scope>
    <source>
        <strain evidence="1">Bjer_18-Q3-R1-45_BAT3C.347</strain>
    </source>
</reference>